<gene>
    <name evidence="1" type="ORF">JOF53_007663</name>
</gene>
<reference evidence="1 2" key="1">
    <citation type="submission" date="2021-03" db="EMBL/GenBank/DDBJ databases">
        <title>Sequencing the genomes of 1000 actinobacteria strains.</title>
        <authorList>
            <person name="Klenk H.-P."/>
        </authorList>
    </citation>
    <scope>NUCLEOTIDE SEQUENCE [LARGE SCALE GENOMIC DNA]</scope>
    <source>
        <strain evidence="1 2">DSM 44580</strain>
    </source>
</reference>
<organism evidence="1 2">
    <name type="scientific">Crossiella equi</name>
    <dbReference type="NCBI Taxonomy" id="130796"/>
    <lineage>
        <taxon>Bacteria</taxon>
        <taxon>Bacillati</taxon>
        <taxon>Actinomycetota</taxon>
        <taxon>Actinomycetes</taxon>
        <taxon>Pseudonocardiales</taxon>
        <taxon>Pseudonocardiaceae</taxon>
        <taxon>Crossiella</taxon>
    </lineage>
</organism>
<dbReference type="Proteomes" id="UP001519363">
    <property type="component" value="Unassembled WGS sequence"/>
</dbReference>
<accession>A0ABS5AQT3</accession>
<evidence type="ECO:0000313" key="2">
    <source>
        <dbReference type="Proteomes" id="UP001519363"/>
    </source>
</evidence>
<proteinExistence type="predicted"/>
<sequence>MKTSWTKASRGGAAATRRNALPVAFTLPETTVPLWHEVRMTEWDNGFTPRHTVRPGAPPRHEVHVREEEGRLRVMPPWRQYVGDTPRRPPAVRLGPGEWLRWQTTYRRARLSGGGEWVYSLETLNLAYGPVPADCFLGTPTRSVDERAQLTTYRRLTT</sequence>
<name>A0ABS5AQT3_9PSEU</name>
<comment type="caution">
    <text evidence="1">The sequence shown here is derived from an EMBL/GenBank/DDBJ whole genome shotgun (WGS) entry which is preliminary data.</text>
</comment>
<keyword evidence="2" id="KW-1185">Reference proteome</keyword>
<dbReference type="RefSeq" id="WP_209707648.1">
    <property type="nucleotide sequence ID" value="NZ_JAGIOO010000001.1"/>
</dbReference>
<evidence type="ECO:0000313" key="1">
    <source>
        <dbReference type="EMBL" id="MBP2478791.1"/>
    </source>
</evidence>
<protein>
    <submittedName>
        <fullName evidence="1">Uncharacterized protein</fullName>
    </submittedName>
</protein>
<dbReference type="EMBL" id="JAGIOO010000001">
    <property type="protein sequence ID" value="MBP2478791.1"/>
    <property type="molecule type" value="Genomic_DNA"/>
</dbReference>